<evidence type="ECO:0000313" key="6">
    <source>
        <dbReference type="EMBL" id="KAI5620896.1"/>
    </source>
</evidence>
<dbReference type="Proteomes" id="UP001205998">
    <property type="component" value="Unassembled WGS sequence"/>
</dbReference>
<keyword evidence="7" id="KW-1185">Reference proteome</keyword>
<dbReference type="GO" id="GO:0005581">
    <property type="term" value="C:collagen trimer"/>
    <property type="evidence" value="ECO:0007669"/>
    <property type="project" value="UniProtKB-KW"/>
</dbReference>
<protein>
    <submittedName>
        <fullName evidence="6">Collagen alpha-3(V) chain isoform X1</fullName>
    </submittedName>
</protein>
<feature type="region of interest" description="Disordered" evidence="4">
    <location>
        <begin position="1"/>
        <end position="38"/>
    </location>
</feature>
<dbReference type="EMBL" id="MU551639">
    <property type="protein sequence ID" value="KAI5620896.1"/>
    <property type="molecule type" value="Genomic_DNA"/>
</dbReference>
<gene>
    <name evidence="6" type="ORF">C0J50_19499</name>
</gene>
<dbReference type="PROSITE" id="PS51461">
    <property type="entry name" value="NC1_FIB"/>
    <property type="match status" value="1"/>
</dbReference>
<evidence type="ECO:0000259" key="5">
    <source>
        <dbReference type="PROSITE" id="PS51461"/>
    </source>
</evidence>
<organism evidence="6 7">
    <name type="scientific">Silurus asotus</name>
    <name type="common">Amur catfish</name>
    <name type="synonym">Parasilurus asotus</name>
    <dbReference type="NCBI Taxonomy" id="30991"/>
    <lineage>
        <taxon>Eukaryota</taxon>
        <taxon>Metazoa</taxon>
        <taxon>Chordata</taxon>
        <taxon>Craniata</taxon>
        <taxon>Vertebrata</taxon>
        <taxon>Euteleostomi</taxon>
        <taxon>Actinopterygii</taxon>
        <taxon>Neopterygii</taxon>
        <taxon>Teleostei</taxon>
        <taxon>Ostariophysi</taxon>
        <taxon>Siluriformes</taxon>
        <taxon>Siluridae</taxon>
        <taxon>Silurus</taxon>
    </lineage>
</organism>
<dbReference type="GO" id="GO:0005576">
    <property type="term" value="C:extracellular region"/>
    <property type="evidence" value="ECO:0007669"/>
    <property type="project" value="UniProtKB-SubCell"/>
</dbReference>
<comment type="subcellular location">
    <subcellularLocation>
        <location evidence="1">Secreted</location>
    </subcellularLocation>
</comment>
<reference evidence="6" key="1">
    <citation type="submission" date="2018-07" db="EMBL/GenBank/DDBJ databases">
        <title>Comparative genomics of catfishes provides insights into carnivory and benthic adaptation.</title>
        <authorList>
            <person name="Zhang Y."/>
            <person name="Wang D."/>
            <person name="Peng Z."/>
            <person name="Zheng S."/>
            <person name="Shao F."/>
            <person name="Tao W."/>
        </authorList>
    </citation>
    <scope>NUCLEOTIDE SEQUENCE</scope>
    <source>
        <strain evidence="6">Chongqing</strain>
    </source>
</reference>
<dbReference type="AlphaFoldDB" id="A0AAD5AR64"/>
<dbReference type="SMART" id="SM00038">
    <property type="entry name" value="COLFI"/>
    <property type="match status" value="1"/>
</dbReference>
<evidence type="ECO:0000256" key="1">
    <source>
        <dbReference type="ARBA" id="ARBA00004613"/>
    </source>
</evidence>
<dbReference type="Gene3D" id="2.60.120.1000">
    <property type="match status" value="1"/>
</dbReference>
<evidence type="ECO:0000313" key="7">
    <source>
        <dbReference type="Proteomes" id="UP001205998"/>
    </source>
</evidence>
<comment type="caution">
    <text evidence="6">The sequence shown here is derived from an EMBL/GenBank/DDBJ whole genome shotgun (WGS) entry which is preliminary data.</text>
</comment>
<keyword evidence="3 6" id="KW-0176">Collagen</keyword>
<proteinExistence type="predicted"/>
<feature type="domain" description="Fibrillar collagen NC1" evidence="5">
    <location>
        <begin position="61"/>
        <end position="289"/>
    </location>
</feature>
<dbReference type="GO" id="GO:0005201">
    <property type="term" value="F:extracellular matrix structural constituent"/>
    <property type="evidence" value="ECO:0007669"/>
    <property type="project" value="InterPro"/>
</dbReference>
<evidence type="ECO:0000256" key="4">
    <source>
        <dbReference type="SAM" id="MobiDB-lite"/>
    </source>
</evidence>
<keyword evidence="2" id="KW-0964">Secreted</keyword>
<sequence length="290" mass="32771">MIEPLPIREGRKKRRRTSDRTHRGSSADSAAAEEDHEAEAQLNMEDFLQADAPLEDAEGMEEVFATLNSMKLEVELMRKPLGTFESPARTCKELMICHPHYKDGEYWIDPNQGCNKDSIRVFCNFTADGETCLHPDKRIETVKLAAWSKEQPGSWYSGYRRGKQFSYVDTDGLTVPVVQLTFLKLLSATARQSFTYMCQNSAGWYDATSHGHQHALRFRAGNGEEMTHDKMPFITPQYDGCQTRKGQDRTVLQINSPRSELLPVIDVSASDFGNTNQKFGFQIGPVCFNG</sequence>
<name>A0AAD5AR64_SILAS</name>
<accession>A0AAD5AR64</accession>
<dbReference type="FunFam" id="2.60.120.1000:FF:000002">
    <property type="entry name" value="Collagen XI alpha 1 chain"/>
    <property type="match status" value="1"/>
</dbReference>
<evidence type="ECO:0000256" key="3">
    <source>
        <dbReference type="ARBA" id="ARBA00023119"/>
    </source>
</evidence>
<dbReference type="InterPro" id="IPR000885">
    <property type="entry name" value="Fib_collagen_C"/>
</dbReference>
<evidence type="ECO:0000256" key="2">
    <source>
        <dbReference type="ARBA" id="ARBA00022525"/>
    </source>
</evidence>
<dbReference type="Pfam" id="PF01410">
    <property type="entry name" value="COLFI"/>
    <property type="match status" value="1"/>
</dbReference>